<dbReference type="InterPro" id="IPR011989">
    <property type="entry name" value="ARM-like"/>
</dbReference>
<dbReference type="Proteomes" id="UP000051160">
    <property type="component" value="Unassembled WGS sequence"/>
</dbReference>
<dbReference type="PROSITE" id="PS00198">
    <property type="entry name" value="4FE4S_FER_1"/>
    <property type="match status" value="1"/>
</dbReference>
<dbReference type="SMART" id="SM00567">
    <property type="entry name" value="EZ_HEAT"/>
    <property type="match status" value="2"/>
</dbReference>
<dbReference type="InterPro" id="IPR004453">
    <property type="entry name" value="QueG"/>
</dbReference>
<evidence type="ECO:0000256" key="1">
    <source>
        <dbReference type="ARBA" id="ARBA00022485"/>
    </source>
</evidence>
<dbReference type="InterPro" id="IPR017896">
    <property type="entry name" value="4Fe4S_Fe-S-bd"/>
</dbReference>
<evidence type="ECO:0000259" key="9">
    <source>
        <dbReference type="PROSITE" id="PS51379"/>
    </source>
</evidence>
<keyword evidence="7" id="KW-0408">Iron</keyword>
<dbReference type="AlphaFoldDB" id="A0A0R1LZ10"/>
<dbReference type="InterPro" id="IPR013542">
    <property type="entry name" value="QueG_DUF1730"/>
</dbReference>
<keyword evidence="3" id="KW-0819">tRNA processing</keyword>
<dbReference type="NCBIfam" id="TIGR00276">
    <property type="entry name" value="tRNA epoxyqueuosine(34) reductase QueG"/>
    <property type="match status" value="1"/>
</dbReference>
<protein>
    <submittedName>
        <fullName evidence="10">Iron-sulfur cluster-binding protein</fullName>
    </submittedName>
</protein>
<dbReference type="GO" id="GO:0008616">
    <property type="term" value="P:tRNA queuosine(34) biosynthetic process"/>
    <property type="evidence" value="ECO:0007669"/>
    <property type="project" value="UniProtKB-KW"/>
</dbReference>
<evidence type="ECO:0000313" key="11">
    <source>
        <dbReference type="Proteomes" id="UP000051160"/>
    </source>
</evidence>
<dbReference type="SUPFAM" id="SSF48371">
    <property type="entry name" value="ARM repeat"/>
    <property type="match status" value="1"/>
</dbReference>
<evidence type="ECO:0000313" key="10">
    <source>
        <dbReference type="EMBL" id="KRK98867.1"/>
    </source>
</evidence>
<dbReference type="GO" id="GO:0052693">
    <property type="term" value="F:epoxyqueuosine reductase activity"/>
    <property type="evidence" value="ECO:0007669"/>
    <property type="project" value="TreeGrafter"/>
</dbReference>
<sequence length="394" mass="43721">MNGMVQAATLKQQIITASQQLGIDKIGFTTADDFEYMRAGLEKQKADDHVTGFEHPNLDERLNPSLIFDEPKSIIAIALAYPARLQEKPAKTDSKRGQFARASWGEDYHFILRDKLNALIDAIRDLLPADVQARFKPMVDTGELMDVVVAQRAGVGFIGKNGLLITPEFGSFVYLGEVITNLAIEPDEPMACQCGECTRCVDACPPQALMGNGQLNGKRCLSYQTQTKGQMPDEFRPMIRNVIYGCDICQVVCPFNRGVDNHLHQRMEPDPERVRPELVPMLTQSNREFKETFGEMAGSWRGKKPLQRNAIIALANLNDTSAIPDLMAVIQNDPRPVIRATAAYAVGRLTKRPEPVMLQALQTAYEAEQQAGTEAALLNEYARALARIEVLTSD</sequence>
<dbReference type="PANTHER" id="PTHR30002">
    <property type="entry name" value="EPOXYQUEUOSINE REDUCTASE"/>
    <property type="match status" value="1"/>
</dbReference>
<evidence type="ECO:0000256" key="8">
    <source>
        <dbReference type="ARBA" id="ARBA00023014"/>
    </source>
</evidence>
<dbReference type="GO" id="GO:0046872">
    <property type="term" value="F:metal ion binding"/>
    <property type="evidence" value="ECO:0007669"/>
    <property type="project" value="UniProtKB-KW"/>
</dbReference>
<evidence type="ECO:0000256" key="7">
    <source>
        <dbReference type="ARBA" id="ARBA00023004"/>
    </source>
</evidence>
<dbReference type="STRING" id="1423776.FD04_GL000611"/>
<keyword evidence="11" id="KW-1185">Reference proteome</keyword>
<dbReference type="GO" id="GO:0051539">
    <property type="term" value="F:4 iron, 4 sulfur cluster binding"/>
    <property type="evidence" value="ECO:0007669"/>
    <property type="project" value="UniProtKB-KW"/>
</dbReference>
<comment type="caution">
    <text evidence="10">The sequence shown here is derived from an EMBL/GenBank/DDBJ whole genome shotgun (WGS) entry which is preliminary data.</text>
</comment>
<dbReference type="Pfam" id="PF08331">
    <property type="entry name" value="QueG_DUF1730"/>
    <property type="match status" value="1"/>
</dbReference>
<evidence type="ECO:0000256" key="6">
    <source>
        <dbReference type="ARBA" id="ARBA00023002"/>
    </source>
</evidence>
<accession>A0A0R1LZ10</accession>
<evidence type="ECO:0000256" key="3">
    <source>
        <dbReference type="ARBA" id="ARBA00022694"/>
    </source>
</evidence>
<organism evidence="10 11">
    <name type="scientific">Secundilactobacillus odoratitofui DSM 19909 = JCM 15043</name>
    <dbReference type="NCBI Taxonomy" id="1423776"/>
    <lineage>
        <taxon>Bacteria</taxon>
        <taxon>Bacillati</taxon>
        <taxon>Bacillota</taxon>
        <taxon>Bacilli</taxon>
        <taxon>Lactobacillales</taxon>
        <taxon>Lactobacillaceae</taxon>
        <taxon>Secundilactobacillus</taxon>
    </lineage>
</organism>
<dbReference type="EMBL" id="AZEE01000027">
    <property type="protein sequence ID" value="KRK98867.1"/>
    <property type="molecule type" value="Genomic_DNA"/>
</dbReference>
<keyword evidence="1" id="KW-0004">4Fe-4S</keyword>
<dbReference type="Pfam" id="PF13646">
    <property type="entry name" value="HEAT_2"/>
    <property type="match status" value="1"/>
</dbReference>
<feature type="domain" description="4Fe-4S ferredoxin-type" evidence="9">
    <location>
        <begin position="182"/>
        <end position="214"/>
    </location>
</feature>
<dbReference type="Gene3D" id="1.25.10.10">
    <property type="entry name" value="Leucine-rich Repeat Variant"/>
    <property type="match status" value="1"/>
</dbReference>
<keyword evidence="6" id="KW-0560">Oxidoreductase</keyword>
<dbReference type="Pfam" id="PF13484">
    <property type="entry name" value="Fer4_16"/>
    <property type="match status" value="1"/>
</dbReference>
<dbReference type="InterPro" id="IPR016024">
    <property type="entry name" value="ARM-type_fold"/>
</dbReference>
<gene>
    <name evidence="10" type="ORF">FD04_GL000611</name>
</gene>
<dbReference type="PANTHER" id="PTHR30002:SF4">
    <property type="entry name" value="EPOXYQUEUOSINE REDUCTASE"/>
    <property type="match status" value="1"/>
</dbReference>
<name>A0A0R1LZ10_9LACO</name>
<keyword evidence="4" id="KW-0479">Metal-binding</keyword>
<reference evidence="10 11" key="1">
    <citation type="journal article" date="2015" name="Genome Announc.">
        <title>Expanding the biotechnology potential of lactobacilli through comparative genomics of 213 strains and associated genera.</title>
        <authorList>
            <person name="Sun Z."/>
            <person name="Harris H.M."/>
            <person name="McCann A."/>
            <person name="Guo C."/>
            <person name="Argimon S."/>
            <person name="Zhang W."/>
            <person name="Yang X."/>
            <person name="Jeffery I.B."/>
            <person name="Cooney J.C."/>
            <person name="Kagawa T.F."/>
            <person name="Liu W."/>
            <person name="Song Y."/>
            <person name="Salvetti E."/>
            <person name="Wrobel A."/>
            <person name="Rasinkangas P."/>
            <person name="Parkhill J."/>
            <person name="Rea M.C."/>
            <person name="O'Sullivan O."/>
            <person name="Ritari J."/>
            <person name="Douillard F.P."/>
            <person name="Paul Ross R."/>
            <person name="Yang R."/>
            <person name="Briner A.E."/>
            <person name="Felis G.E."/>
            <person name="de Vos W.M."/>
            <person name="Barrangou R."/>
            <person name="Klaenhammer T.R."/>
            <person name="Caufield P.W."/>
            <person name="Cui Y."/>
            <person name="Zhang H."/>
            <person name="O'Toole P.W."/>
        </authorList>
    </citation>
    <scope>NUCLEOTIDE SEQUENCE [LARGE SCALE GENOMIC DNA]</scope>
    <source>
        <strain evidence="10 11">DSM 19909</strain>
    </source>
</reference>
<dbReference type="InterPro" id="IPR017900">
    <property type="entry name" value="4Fe4S_Fe_S_CS"/>
</dbReference>
<keyword evidence="5" id="KW-0671">Queuosine biosynthesis</keyword>
<keyword evidence="2" id="KW-0963">Cytoplasm</keyword>
<evidence type="ECO:0000256" key="5">
    <source>
        <dbReference type="ARBA" id="ARBA00022785"/>
    </source>
</evidence>
<proteinExistence type="predicted"/>
<dbReference type="SUPFAM" id="SSF46548">
    <property type="entry name" value="alpha-helical ferredoxin"/>
    <property type="match status" value="1"/>
</dbReference>
<dbReference type="PATRIC" id="fig|1423776.4.peg.613"/>
<dbReference type="PROSITE" id="PS51379">
    <property type="entry name" value="4FE4S_FER_2"/>
    <property type="match status" value="1"/>
</dbReference>
<evidence type="ECO:0000256" key="4">
    <source>
        <dbReference type="ARBA" id="ARBA00022723"/>
    </source>
</evidence>
<evidence type="ECO:0000256" key="2">
    <source>
        <dbReference type="ARBA" id="ARBA00022490"/>
    </source>
</evidence>
<dbReference type="InterPro" id="IPR004155">
    <property type="entry name" value="PBS_lyase_HEAT"/>
</dbReference>
<keyword evidence="8" id="KW-0411">Iron-sulfur</keyword>